<dbReference type="AlphaFoldDB" id="A0A4Y2UC75"/>
<comment type="caution">
    <text evidence="1">The sequence shown here is derived from an EMBL/GenBank/DDBJ whole genome shotgun (WGS) entry which is preliminary data.</text>
</comment>
<dbReference type="OrthoDB" id="6472424at2759"/>
<evidence type="ECO:0000313" key="1">
    <source>
        <dbReference type="EMBL" id="GBO10615.1"/>
    </source>
</evidence>
<sequence>MERLISLAYTECPLDVRESLPVQFFVDAIRDEDMQLCTRLIHFTDLKSALEYSMKYEASKISMHVRPIRIEDNAGTGKDEKFESLLRALEKL</sequence>
<gene>
    <name evidence="1" type="ORF">AVEN_170216_1</name>
</gene>
<dbReference type="Proteomes" id="UP000499080">
    <property type="component" value="Unassembled WGS sequence"/>
</dbReference>
<organism evidence="1 2">
    <name type="scientific">Araneus ventricosus</name>
    <name type="common">Orbweaver spider</name>
    <name type="synonym">Epeira ventricosa</name>
    <dbReference type="NCBI Taxonomy" id="182803"/>
    <lineage>
        <taxon>Eukaryota</taxon>
        <taxon>Metazoa</taxon>
        <taxon>Ecdysozoa</taxon>
        <taxon>Arthropoda</taxon>
        <taxon>Chelicerata</taxon>
        <taxon>Arachnida</taxon>
        <taxon>Araneae</taxon>
        <taxon>Araneomorphae</taxon>
        <taxon>Entelegynae</taxon>
        <taxon>Araneoidea</taxon>
        <taxon>Araneidae</taxon>
        <taxon>Araneus</taxon>
    </lineage>
</organism>
<keyword evidence="2" id="KW-1185">Reference proteome</keyword>
<proteinExistence type="predicted"/>
<reference evidence="1 2" key="1">
    <citation type="journal article" date="2019" name="Sci. Rep.">
        <title>Orb-weaving spider Araneus ventricosus genome elucidates the spidroin gene catalogue.</title>
        <authorList>
            <person name="Kono N."/>
            <person name="Nakamura H."/>
            <person name="Ohtoshi R."/>
            <person name="Moran D.A.P."/>
            <person name="Shinohara A."/>
            <person name="Yoshida Y."/>
            <person name="Fujiwara M."/>
            <person name="Mori M."/>
            <person name="Tomita M."/>
            <person name="Arakawa K."/>
        </authorList>
    </citation>
    <scope>NUCLEOTIDE SEQUENCE [LARGE SCALE GENOMIC DNA]</scope>
</reference>
<accession>A0A4Y2UC75</accession>
<evidence type="ECO:0000313" key="2">
    <source>
        <dbReference type="Proteomes" id="UP000499080"/>
    </source>
</evidence>
<protein>
    <submittedName>
        <fullName evidence="1">Uncharacterized protein</fullName>
    </submittedName>
</protein>
<dbReference type="EMBL" id="BGPR01035678">
    <property type="protein sequence ID" value="GBO10615.1"/>
    <property type="molecule type" value="Genomic_DNA"/>
</dbReference>
<name>A0A4Y2UC75_ARAVE</name>